<evidence type="ECO:0000313" key="3">
    <source>
        <dbReference type="EMBL" id="MBT1442970.1"/>
    </source>
</evidence>
<dbReference type="InterPro" id="IPR007607">
    <property type="entry name" value="BacA/B"/>
</dbReference>
<evidence type="ECO:0000256" key="1">
    <source>
        <dbReference type="ARBA" id="ARBA00044755"/>
    </source>
</evidence>
<protein>
    <submittedName>
        <fullName evidence="3">Polymer-forming cytoskeletal protein</fullName>
    </submittedName>
</protein>
<dbReference type="PANTHER" id="PTHR35024:SF4">
    <property type="entry name" value="POLYMER-FORMING CYTOSKELETAL PROTEIN"/>
    <property type="match status" value="1"/>
</dbReference>
<dbReference type="Pfam" id="PF04519">
    <property type="entry name" value="Bactofilin"/>
    <property type="match status" value="1"/>
</dbReference>
<comment type="similarity">
    <text evidence="1">Belongs to the bactofilin family.</text>
</comment>
<keyword evidence="4" id="KW-1185">Reference proteome</keyword>
<dbReference type="PANTHER" id="PTHR35024">
    <property type="entry name" value="HYPOTHETICAL CYTOSOLIC PROTEIN"/>
    <property type="match status" value="1"/>
</dbReference>
<sequence length="134" mass="13806">MLGKSKKSAAGLTFISPGTRLCGDTHFEGEALVGGELQGNIHGQSKVTIEQGGVIDGILSCRELKVSGLFKGKLKCDKLIVAGGGTVDGEVSCNSMEIFEGGQFIGVRTRDSAPSVDESDAVNSSPLTPHLAAD</sequence>
<dbReference type="Proteomes" id="UP001195903">
    <property type="component" value="Unassembled WGS sequence"/>
</dbReference>
<evidence type="ECO:0000256" key="2">
    <source>
        <dbReference type="SAM" id="MobiDB-lite"/>
    </source>
</evidence>
<reference evidence="3 4" key="1">
    <citation type="submission" date="2021-05" db="EMBL/GenBank/DDBJ databases">
        <title>Shewanella sp. JM162201.</title>
        <authorList>
            <person name="Xu S."/>
            <person name="Li A."/>
        </authorList>
    </citation>
    <scope>NUCLEOTIDE SEQUENCE [LARGE SCALE GENOMIC DNA]</scope>
    <source>
        <strain evidence="3 4">JM162201</strain>
    </source>
</reference>
<feature type="region of interest" description="Disordered" evidence="2">
    <location>
        <begin position="115"/>
        <end position="134"/>
    </location>
</feature>
<organism evidence="3 4">
    <name type="scientific">Shewanella jiangmenensis</name>
    <dbReference type="NCBI Taxonomy" id="2837387"/>
    <lineage>
        <taxon>Bacteria</taxon>
        <taxon>Pseudomonadati</taxon>
        <taxon>Pseudomonadota</taxon>
        <taxon>Gammaproteobacteria</taxon>
        <taxon>Alteromonadales</taxon>
        <taxon>Shewanellaceae</taxon>
        <taxon>Shewanella</taxon>
    </lineage>
</organism>
<accession>A0ABS5UZD1</accession>
<evidence type="ECO:0000313" key="4">
    <source>
        <dbReference type="Proteomes" id="UP001195903"/>
    </source>
</evidence>
<dbReference type="EMBL" id="JAHEPS010000001">
    <property type="protein sequence ID" value="MBT1442970.1"/>
    <property type="molecule type" value="Genomic_DNA"/>
</dbReference>
<name>A0ABS5UZD1_9GAMM</name>
<proteinExistence type="inferred from homology"/>
<gene>
    <name evidence="3" type="ORF">KJI95_00305</name>
</gene>
<comment type="caution">
    <text evidence="3">The sequence shown here is derived from an EMBL/GenBank/DDBJ whole genome shotgun (WGS) entry which is preliminary data.</text>
</comment>